<evidence type="ECO:0000256" key="1">
    <source>
        <dbReference type="SAM" id="MobiDB-lite"/>
    </source>
</evidence>
<comment type="caution">
    <text evidence="2">The sequence shown here is derived from an EMBL/GenBank/DDBJ whole genome shotgun (WGS) entry which is preliminary data.</text>
</comment>
<dbReference type="SUPFAM" id="SSF53448">
    <property type="entry name" value="Nucleotide-diphospho-sugar transferases"/>
    <property type="match status" value="1"/>
</dbReference>
<proteinExistence type="predicted"/>
<reference evidence="2" key="1">
    <citation type="submission" date="2023-10" db="EMBL/GenBank/DDBJ databases">
        <authorList>
            <person name="Chen Y."/>
            <person name="Shah S."/>
            <person name="Dougan E. K."/>
            <person name="Thang M."/>
            <person name="Chan C."/>
        </authorList>
    </citation>
    <scope>NUCLEOTIDE SEQUENCE [LARGE SCALE GENOMIC DNA]</scope>
</reference>
<protein>
    <recommendedName>
        <fullName evidence="4">Protein xylosyltransferase</fullName>
    </recommendedName>
</protein>
<evidence type="ECO:0000313" key="2">
    <source>
        <dbReference type="EMBL" id="CAK0827073.1"/>
    </source>
</evidence>
<feature type="region of interest" description="Disordered" evidence="1">
    <location>
        <begin position="43"/>
        <end position="102"/>
    </location>
</feature>
<keyword evidence="3" id="KW-1185">Reference proteome</keyword>
<dbReference type="InterPro" id="IPR029044">
    <property type="entry name" value="Nucleotide-diphossugar_trans"/>
</dbReference>
<sequence>MNVCLLLIMYWIGWIAVVLVIDPWALIHGSMVLLAASAAQSPEYHSSQPAPSQSLQEQTTTPRSSSQPALPKPIHEQTTTQQASGQSHTFQQLTEASKSGPVVGGPVKLHQVTQQIVKSGWQLLNLSAQAVQLVLNAVPIDLERQPEPRARVYSLGSSEGRLHLPPVEYSLIVNMHNRYKRLVTVLASYFIASGSYELLAFCDGCNAKTLQRAEEAFDTYLPIVWNGSATACSLEFLKNVTGHVRRGKSDRIYWEPVREMCVAACGDSFFRRCGSLRRVVLVDQPSAIFETASNNRGAILAEGQFLILMQDDWVMTQIGWNVHMSLPARLYDDVFGISGNCAHGWHGIPSTNVGRCRDSERIRPLDPTLVNKSGTFFVRPTGNRGPLLYNASKFRQMGYLNELRFLMDKDDHTIHTLALRSQGWVSGYVPVQMIVLQEAGRLDSDSVAFHQDNGFKTKEVEMEYKQWRKDLGKTAKFRQPATSSRGMPTDLGGERNLSIGWLSFDICATAENTLP</sequence>
<evidence type="ECO:0008006" key="4">
    <source>
        <dbReference type="Google" id="ProtNLM"/>
    </source>
</evidence>
<dbReference type="Proteomes" id="UP001189429">
    <property type="component" value="Unassembled WGS sequence"/>
</dbReference>
<feature type="compositionally biased region" description="Polar residues" evidence="1">
    <location>
        <begin position="76"/>
        <end position="97"/>
    </location>
</feature>
<feature type="compositionally biased region" description="Polar residues" evidence="1">
    <location>
        <begin position="43"/>
        <end position="68"/>
    </location>
</feature>
<evidence type="ECO:0000313" key="3">
    <source>
        <dbReference type="Proteomes" id="UP001189429"/>
    </source>
</evidence>
<organism evidence="2 3">
    <name type="scientific">Prorocentrum cordatum</name>
    <dbReference type="NCBI Taxonomy" id="2364126"/>
    <lineage>
        <taxon>Eukaryota</taxon>
        <taxon>Sar</taxon>
        <taxon>Alveolata</taxon>
        <taxon>Dinophyceae</taxon>
        <taxon>Prorocentrales</taxon>
        <taxon>Prorocentraceae</taxon>
        <taxon>Prorocentrum</taxon>
    </lineage>
</organism>
<gene>
    <name evidence="2" type="ORF">PCOR1329_LOCUS26695</name>
</gene>
<accession>A0ABN9S9R7</accession>
<name>A0ABN9S9R7_9DINO</name>
<dbReference type="EMBL" id="CAUYUJ010009546">
    <property type="protein sequence ID" value="CAK0827073.1"/>
    <property type="molecule type" value="Genomic_DNA"/>
</dbReference>